<sequence length="445" mass="50000">MIILTIDVGGTNVKMLTTAIDEKRKFPSGPDMTPEQMVAGVKEATADLEYDVISIGVPTPVVQGKIFREPHNLGDGWVGFDFEAALGKPTKLTNDAAMQAMGDYHGGRMLFLGLGTGLGSAMIVDGILQPMELAHLPFKNNKTFEDYIGERGLERLGKKKWRNTVLEVVKLLKAALEAEYVTLGGGNARLVDEPPPNTTLGNNNNAFLGGFRMWDHTIGGASVRVEEREAPRFIRHTGESSDKITTLFLDIGGVLLTNGWDHNARIQAAKEFQLDYAQLDERHHLTFDKYETGRLTLDEYLDRVVFFQQRSFSRRDFQEFMMNQSQELPEMLEFMTAIKKKNRLHVIAASNEGRELNEYRIKEFQLGNLFDCFISSCYVHLRKPDSEIYQLAMDVAHAQPKQIAYVDDRPMFVEIARAMGINGICHRSLTETKHALLALGLDVDV</sequence>
<comment type="caution">
    <text evidence="1">The sequence shown here is derived from an EMBL/GenBank/DDBJ whole genome shotgun (WGS) entry which is preliminary data.</text>
</comment>
<dbReference type="Gene3D" id="3.40.50.1000">
    <property type="entry name" value="HAD superfamily/HAD-like"/>
    <property type="match status" value="1"/>
</dbReference>
<organism evidence="1 2">
    <name type="scientific">Blastopirellula retiformator</name>
    <dbReference type="NCBI Taxonomy" id="2527970"/>
    <lineage>
        <taxon>Bacteria</taxon>
        <taxon>Pseudomonadati</taxon>
        <taxon>Planctomycetota</taxon>
        <taxon>Planctomycetia</taxon>
        <taxon>Pirellulales</taxon>
        <taxon>Pirellulaceae</taxon>
        <taxon>Blastopirellula</taxon>
    </lineage>
</organism>
<dbReference type="Gene3D" id="1.10.150.240">
    <property type="entry name" value="Putative phosphatase, domain 2"/>
    <property type="match status" value="1"/>
</dbReference>
<dbReference type="InterPro" id="IPR036412">
    <property type="entry name" value="HAD-like_sf"/>
</dbReference>
<dbReference type="InterPro" id="IPR000600">
    <property type="entry name" value="ROK"/>
</dbReference>
<dbReference type="AlphaFoldDB" id="A0A5C5V8P4"/>
<proteinExistence type="predicted"/>
<evidence type="ECO:0000313" key="1">
    <source>
        <dbReference type="EMBL" id="TWT34390.1"/>
    </source>
</evidence>
<dbReference type="Proteomes" id="UP000318878">
    <property type="component" value="Unassembled WGS sequence"/>
</dbReference>
<accession>A0A5C5V8P4</accession>
<dbReference type="PRINTS" id="PR00413">
    <property type="entry name" value="HADHALOGNASE"/>
</dbReference>
<evidence type="ECO:0000313" key="2">
    <source>
        <dbReference type="Proteomes" id="UP000318878"/>
    </source>
</evidence>
<dbReference type="InterPro" id="IPR006439">
    <property type="entry name" value="HAD-SF_hydro_IA"/>
</dbReference>
<reference evidence="1 2" key="1">
    <citation type="submission" date="2019-02" db="EMBL/GenBank/DDBJ databases">
        <title>Deep-cultivation of Planctomycetes and their phenomic and genomic characterization uncovers novel biology.</title>
        <authorList>
            <person name="Wiegand S."/>
            <person name="Jogler M."/>
            <person name="Boedeker C."/>
            <person name="Pinto D."/>
            <person name="Vollmers J."/>
            <person name="Rivas-Marin E."/>
            <person name="Kohn T."/>
            <person name="Peeters S.H."/>
            <person name="Heuer A."/>
            <person name="Rast P."/>
            <person name="Oberbeckmann S."/>
            <person name="Bunk B."/>
            <person name="Jeske O."/>
            <person name="Meyerdierks A."/>
            <person name="Storesund J.E."/>
            <person name="Kallscheuer N."/>
            <person name="Luecker S."/>
            <person name="Lage O.M."/>
            <person name="Pohl T."/>
            <person name="Merkel B.J."/>
            <person name="Hornburger P."/>
            <person name="Mueller R.-W."/>
            <person name="Bruemmer F."/>
            <person name="Labrenz M."/>
            <person name="Spormann A.M."/>
            <person name="Op Den Camp H."/>
            <person name="Overmann J."/>
            <person name="Amann R."/>
            <person name="Jetten M.S.M."/>
            <person name="Mascher T."/>
            <person name="Medema M.H."/>
            <person name="Devos D.P."/>
            <person name="Kaster A.-K."/>
            <person name="Ovreas L."/>
            <person name="Rohde M."/>
            <person name="Galperin M.Y."/>
            <person name="Jogler C."/>
        </authorList>
    </citation>
    <scope>NUCLEOTIDE SEQUENCE [LARGE SCALE GENOMIC DNA]</scope>
    <source>
        <strain evidence="1 2">Enr8</strain>
    </source>
</reference>
<name>A0A5C5V8P4_9BACT</name>
<dbReference type="InterPro" id="IPR023214">
    <property type="entry name" value="HAD_sf"/>
</dbReference>
<dbReference type="Pfam" id="PF00480">
    <property type="entry name" value="ROK"/>
    <property type="match status" value="1"/>
</dbReference>
<dbReference type="SUPFAM" id="SSF56784">
    <property type="entry name" value="HAD-like"/>
    <property type="match status" value="1"/>
</dbReference>
<dbReference type="Gene3D" id="3.30.420.40">
    <property type="match status" value="2"/>
</dbReference>
<dbReference type="PANTHER" id="PTHR43611">
    <property type="entry name" value="ALPHA-D-GLUCOSE 1-PHOSPHATE PHOSPHATASE"/>
    <property type="match status" value="1"/>
</dbReference>
<dbReference type="SUPFAM" id="SSF53067">
    <property type="entry name" value="Actin-like ATPase domain"/>
    <property type="match status" value="1"/>
</dbReference>
<keyword evidence="2" id="KW-1185">Reference proteome</keyword>
<dbReference type="Pfam" id="PF00702">
    <property type="entry name" value="Hydrolase"/>
    <property type="match status" value="1"/>
</dbReference>
<dbReference type="RefSeq" id="WP_222434824.1">
    <property type="nucleotide sequence ID" value="NZ_SJPF01000002.1"/>
</dbReference>
<dbReference type="NCBIfam" id="TIGR01509">
    <property type="entry name" value="HAD-SF-IA-v3"/>
    <property type="match status" value="1"/>
</dbReference>
<dbReference type="InterPro" id="IPR043129">
    <property type="entry name" value="ATPase_NBD"/>
</dbReference>
<dbReference type="PANTHER" id="PTHR43611:SF3">
    <property type="entry name" value="FLAVIN MONONUCLEOTIDE HYDROLASE 1, CHLOROPLATIC"/>
    <property type="match status" value="1"/>
</dbReference>
<dbReference type="EMBL" id="SJPF01000002">
    <property type="protein sequence ID" value="TWT34390.1"/>
    <property type="molecule type" value="Genomic_DNA"/>
</dbReference>
<dbReference type="CDD" id="cd02603">
    <property type="entry name" value="HAD_sEH-N_like"/>
    <property type="match status" value="1"/>
</dbReference>
<dbReference type="SFLD" id="SFLDG01129">
    <property type="entry name" value="C1.5:_HAD__Beta-PGM__Phosphata"/>
    <property type="match status" value="1"/>
</dbReference>
<gene>
    <name evidence="1" type="ORF">Enr8_17980</name>
</gene>
<dbReference type="InterPro" id="IPR023198">
    <property type="entry name" value="PGP-like_dom2"/>
</dbReference>
<protein>
    <submittedName>
        <fullName evidence="1">dUMP phosphatase</fullName>
    </submittedName>
</protein>
<dbReference type="SFLD" id="SFLDS00003">
    <property type="entry name" value="Haloacid_Dehalogenase"/>
    <property type="match status" value="1"/>
</dbReference>